<feature type="domain" description="FAD-binding PCMH-type" evidence="11">
    <location>
        <begin position="73"/>
        <end position="247"/>
    </location>
</feature>
<sequence length="536" mass="60691">MTTFKKVTMFLFLSICLSSSWANNTHDDFLECLHHKFRNSNSVSQGIYTRKNSSYSTIFNSFADKLPITFNFKRIKPSIIFTPSAESQIQAAIHCSKKHDLQIRIRSGGHDYGGLSYISETPFIVIDLRNLRSISIDIKDKTAWIQAGATLGEVYYRIAEKSKKLAFAAGVCPTVGVGGHFSGGGYSMMSRKFGIAADNIIDAKLIDANGRIHDRKSMGEDLFWAIRGGGGTSFGLIISWKVRLLDIPEKVTVFNVERTLEQNATQLVYKWQHIADKVDNNLSIRLFLRSSQSPIRLGQRTIHAFFTTLFVGGVDELLHKMQKSFPELGLVKKDCIEMSWIESVIFFARLPSGTPIEVLLNWNTTTNQNGLIFKGKSDYVQHPISINGLEGLWKLLNQVGENSAEIQFSPHGGKMNDVSVSETPFPHRAGNIYMIHYGVFWGKMESSKKHLSWIRKLYGYMARYVSKSPRAAYFNYRDLDLGLNSKGTNTSYAQARIWGVKYFKNNFDRLVKVKTKFDPTNFFRNEQSIPPLLFGL</sequence>
<evidence type="ECO:0000256" key="1">
    <source>
        <dbReference type="ARBA" id="ARBA00001974"/>
    </source>
</evidence>
<comment type="cofactor">
    <cofactor evidence="1">
        <name>FAD</name>
        <dbReference type="ChEBI" id="CHEBI:57692"/>
    </cofactor>
</comment>
<dbReference type="GO" id="GO:0016491">
    <property type="term" value="F:oxidoreductase activity"/>
    <property type="evidence" value="ECO:0007669"/>
    <property type="project" value="InterPro"/>
</dbReference>
<keyword evidence="13" id="KW-1185">Reference proteome</keyword>
<evidence type="ECO:0000256" key="6">
    <source>
        <dbReference type="ARBA" id="ARBA00022827"/>
    </source>
</evidence>
<evidence type="ECO:0000256" key="8">
    <source>
        <dbReference type="ARBA" id="ARBA00034114"/>
    </source>
</evidence>
<evidence type="ECO:0000256" key="2">
    <source>
        <dbReference type="ARBA" id="ARBA00005466"/>
    </source>
</evidence>
<evidence type="ECO:0000256" key="4">
    <source>
        <dbReference type="ARBA" id="ARBA00022630"/>
    </source>
</evidence>
<keyword evidence="4" id="KW-0285">Flavoprotein</keyword>
<comment type="function">
    <text evidence="9">Involved in the biosynthesis of pyridine alkaloid natural products, leading mainly to the production of anabasine, anatabine, nicotine and nornicotine, effective deterrents against herbivores with antiparasitic and pesticide properties (neurotoxins); nornicotine serves as the precursor in the synthesis of the carcinogen compound N'-nitrosonornicotine (NNN). Catalyzes a late oxidation step subsequent to the pyridine ring condensation reaction in the biosynthesis of alkaloids.</text>
</comment>
<keyword evidence="7" id="KW-0325">Glycoprotein</keyword>
<protein>
    <recommendedName>
        <fullName evidence="11">FAD-binding PCMH-type domain-containing protein</fullName>
    </recommendedName>
</protein>
<organism evidence="12 13">
    <name type="scientific">Capsicum annuum</name>
    <name type="common">Capsicum pepper</name>
    <dbReference type="NCBI Taxonomy" id="4072"/>
    <lineage>
        <taxon>Eukaryota</taxon>
        <taxon>Viridiplantae</taxon>
        <taxon>Streptophyta</taxon>
        <taxon>Embryophyta</taxon>
        <taxon>Tracheophyta</taxon>
        <taxon>Spermatophyta</taxon>
        <taxon>Magnoliopsida</taxon>
        <taxon>eudicotyledons</taxon>
        <taxon>Gunneridae</taxon>
        <taxon>Pentapetalae</taxon>
        <taxon>asterids</taxon>
        <taxon>lamiids</taxon>
        <taxon>Solanales</taxon>
        <taxon>Solanaceae</taxon>
        <taxon>Solanoideae</taxon>
        <taxon>Capsiceae</taxon>
        <taxon>Capsicum</taxon>
    </lineage>
</organism>
<dbReference type="UniPathway" id="UPA00107"/>
<accession>A0A1U8FSQ0</accession>
<comment type="similarity">
    <text evidence="2">Belongs to the oxygen-dependent FAD-linked oxidoreductase family.</text>
</comment>
<dbReference type="STRING" id="4072.A0A1U8FSQ0"/>
<dbReference type="Gene3D" id="3.30.43.10">
    <property type="entry name" value="Uridine Diphospho-n-acetylenolpyruvylglucosamine Reductase, domain 2"/>
    <property type="match status" value="1"/>
</dbReference>
<dbReference type="OrthoDB" id="407275at2759"/>
<comment type="caution">
    <text evidence="12">The sequence shown here is derived from an EMBL/GenBank/DDBJ whole genome shotgun (WGS) entry which is preliminary data.</text>
</comment>
<comment type="pathway">
    <text evidence="8">Alkaloid biosynthesis; nicotine biosynthesis.</text>
</comment>
<dbReference type="InterPro" id="IPR016169">
    <property type="entry name" value="FAD-bd_PCMH_sub2"/>
</dbReference>
<dbReference type="EMBL" id="AYRZ02000002">
    <property type="protein sequence ID" value="PHT89905.1"/>
    <property type="molecule type" value="Genomic_DNA"/>
</dbReference>
<evidence type="ECO:0000256" key="10">
    <source>
        <dbReference type="SAM" id="SignalP"/>
    </source>
</evidence>
<dbReference type="KEGG" id="cann:107859062"/>
<dbReference type="AlphaFoldDB" id="A0A1U8FSQ0"/>
<keyword evidence="3" id="KW-0017">Alkaloid metabolism</keyword>
<dbReference type="OMA" id="HGDFLHC"/>
<evidence type="ECO:0000256" key="9">
    <source>
        <dbReference type="ARBA" id="ARBA00045734"/>
    </source>
</evidence>
<reference evidence="12 13" key="2">
    <citation type="journal article" date="2017" name="Genome Biol.">
        <title>New reference genome sequences of hot pepper reveal the massive evolution of plant disease-resistance genes by retroduplication.</title>
        <authorList>
            <person name="Kim S."/>
            <person name="Park J."/>
            <person name="Yeom S.I."/>
            <person name="Kim Y.M."/>
            <person name="Seo E."/>
            <person name="Kim K.T."/>
            <person name="Kim M.S."/>
            <person name="Lee J.M."/>
            <person name="Cheong K."/>
            <person name="Shin H.S."/>
            <person name="Kim S.B."/>
            <person name="Han K."/>
            <person name="Lee J."/>
            <person name="Park M."/>
            <person name="Lee H.A."/>
            <person name="Lee H.Y."/>
            <person name="Lee Y."/>
            <person name="Oh S."/>
            <person name="Lee J.H."/>
            <person name="Choi E."/>
            <person name="Choi E."/>
            <person name="Lee S.E."/>
            <person name="Jeon J."/>
            <person name="Kim H."/>
            <person name="Choi G."/>
            <person name="Song H."/>
            <person name="Lee J."/>
            <person name="Lee S.C."/>
            <person name="Kwon J.K."/>
            <person name="Lee H.Y."/>
            <person name="Koo N."/>
            <person name="Hong Y."/>
            <person name="Kim R.W."/>
            <person name="Kang W.H."/>
            <person name="Huh J.H."/>
            <person name="Kang B.C."/>
            <person name="Yang T.J."/>
            <person name="Lee Y.H."/>
            <person name="Bennetzen J.L."/>
            <person name="Choi D."/>
        </authorList>
    </citation>
    <scope>NUCLEOTIDE SEQUENCE [LARGE SCALE GENOMIC DNA]</scope>
    <source>
        <strain evidence="13">cv. CM334</strain>
    </source>
</reference>
<dbReference type="GO" id="GO:0071949">
    <property type="term" value="F:FAD binding"/>
    <property type="evidence" value="ECO:0007669"/>
    <property type="project" value="InterPro"/>
</dbReference>
<evidence type="ECO:0000259" key="11">
    <source>
        <dbReference type="PROSITE" id="PS51387"/>
    </source>
</evidence>
<feature type="signal peptide" evidence="10">
    <location>
        <begin position="1"/>
        <end position="22"/>
    </location>
</feature>
<dbReference type="SUPFAM" id="SSF56176">
    <property type="entry name" value="FAD-binding/transporter-associated domain-like"/>
    <property type="match status" value="1"/>
</dbReference>
<proteinExistence type="inferred from homology"/>
<dbReference type="Gene3D" id="3.40.462.20">
    <property type="match status" value="1"/>
</dbReference>
<gene>
    <name evidence="12" type="ORF">T459_05018</name>
</gene>
<dbReference type="InterPro" id="IPR036318">
    <property type="entry name" value="FAD-bd_PCMH-like_sf"/>
</dbReference>
<evidence type="ECO:0000256" key="5">
    <source>
        <dbReference type="ARBA" id="ARBA00022729"/>
    </source>
</evidence>
<dbReference type="SMR" id="A0A1U8FSQ0"/>
<dbReference type="PANTHER" id="PTHR32448">
    <property type="entry name" value="OS08G0158400 PROTEIN"/>
    <property type="match status" value="1"/>
</dbReference>
<dbReference type="InterPro" id="IPR012951">
    <property type="entry name" value="BBE"/>
</dbReference>
<dbReference type="GO" id="GO:0042179">
    <property type="term" value="P:nicotine biosynthetic process"/>
    <property type="evidence" value="ECO:0007669"/>
    <property type="project" value="UniProtKB-UniPathway"/>
</dbReference>
<dbReference type="Proteomes" id="UP000222542">
    <property type="component" value="Unassembled WGS sequence"/>
</dbReference>
<dbReference type="InterPro" id="IPR016167">
    <property type="entry name" value="FAD-bd_PCMH_sub1"/>
</dbReference>
<dbReference type="PROSITE" id="PS51387">
    <property type="entry name" value="FAD_PCMH"/>
    <property type="match status" value="1"/>
</dbReference>
<keyword evidence="6" id="KW-0274">FAD</keyword>
<evidence type="ECO:0000256" key="7">
    <source>
        <dbReference type="ARBA" id="ARBA00023180"/>
    </source>
</evidence>
<evidence type="ECO:0000313" key="12">
    <source>
        <dbReference type="EMBL" id="PHT89905.1"/>
    </source>
</evidence>
<evidence type="ECO:0000256" key="3">
    <source>
        <dbReference type="ARBA" id="ARBA00022589"/>
    </source>
</evidence>
<dbReference type="Pfam" id="PF01565">
    <property type="entry name" value="FAD_binding_4"/>
    <property type="match status" value="1"/>
</dbReference>
<dbReference type="GO" id="GO:0009820">
    <property type="term" value="P:alkaloid metabolic process"/>
    <property type="evidence" value="ECO:0007669"/>
    <property type="project" value="UniProtKB-KW"/>
</dbReference>
<feature type="chain" id="PRO_5030035538" description="FAD-binding PCMH-type domain-containing protein" evidence="10">
    <location>
        <begin position="23"/>
        <end position="536"/>
    </location>
</feature>
<dbReference type="Gramene" id="PHT89905">
    <property type="protein sequence ID" value="PHT89905"/>
    <property type="gene ID" value="T459_05018"/>
</dbReference>
<dbReference type="Gene3D" id="3.30.465.10">
    <property type="match status" value="1"/>
</dbReference>
<evidence type="ECO:0000313" key="13">
    <source>
        <dbReference type="Proteomes" id="UP000222542"/>
    </source>
</evidence>
<dbReference type="InterPro" id="IPR016166">
    <property type="entry name" value="FAD-bd_PCMH"/>
</dbReference>
<name>A0A1U8FSQ0_CAPAN</name>
<dbReference type="InterPro" id="IPR006094">
    <property type="entry name" value="Oxid_FAD_bind_N"/>
</dbReference>
<keyword evidence="5 10" id="KW-0732">Signal</keyword>
<dbReference type="Pfam" id="PF08031">
    <property type="entry name" value="BBE"/>
    <property type="match status" value="1"/>
</dbReference>
<reference evidence="12 13" key="1">
    <citation type="journal article" date="2014" name="Nat. Genet.">
        <title>Genome sequence of the hot pepper provides insights into the evolution of pungency in Capsicum species.</title>
        <authorList>
            <person name="Kim S."/>
            <person name="Park M."/>
            <person name="Yeom S.I."/>
            <person name="Kim Y.M."/>
            <person name="Lee J.M."/>
            <person name="Lee H.A."/>
            <person name="Seo E."/>
            <person name="Choi J."/>
            <person name="Cheong K."/>
            <person name="Kim K.T."/>
            <person name="Jung K."/>
            <person name="Lee G.W."/>
            <person name="Oh S.K."/>
            <person name="Bae C."/>
            <person name="Kim S.B."/>
            <person name="Lee H.Y."/>
            <person name="Kim S.Y."/>
            <person name="Kim M.S."/>
            <person name="Kang B.C."/>
            <person name="Jo Y.D."/>
            <person name="Yang H.B."/>
            <person name="Jeong H.J."/>
            <person name="Kang W.H."/>
            <person name="Kwon J.K."/>
            <person name="Shin C."/>
            <person name="Lim J.Y."/>
            <person name="Park J.H."/>
            <person name="Huh J.H."/>
            <person name="Kim J.S."/>
            <person name="Kim B.D."/>
            <person name="Cohen O."/>
            <person name="Paran I."/>
            <person name="Suh M.C."/>
            <person name="Lee S.B."/>
            <person name="Kim Y.K."/>
            <person name="Shin Y."/>
            <person name="Noh S.J."/>
            <person name="Park J."/>
            <person name="Seo Y.S."/>
            <person name="Kwon S.Y."/>
            <person name="Kim H.A."/>
            <person name="Park J.M."/>
            <person name="Kim H.J."/>
            <person name="Choi S.B."/>
            <person name="Bosland P.W."/>
            <person name="Reeves G."/>
            <person name="Jo S.H."/>
            <person name="Lee B.W."/>
            <person name="Cho H.T."/>
            <person name="Choi H.S."/>
            <person name="Lee M.S."/>
            <person name="Yu Y."/>
            <person name="Do Choi Y."/>
            <person name="Park B.S."/>
            <person name="van Deynze A."/>
            <person name="Ashrafi H."/>
            <person name="Hill T."/>
            <person name="Kim W.T."/>
            <person name="Pai H.S."/>
            <person name="Ahn H.K."/>
            <person name="Yeam I."/>
            <person name="Giovannoni J.J."/>
            <person name="Rose J.K."/>
            <person name="Sorensen I."/>
            <person name="Lee S.J."/>
            <person name="Kim R.W."/>
            <person name="Choi I.Y."/>
            <person name="Choi B.S."/>
            <person name="Lim J.S."/>
            <person name="Lee Y.H."/>
            <person name="Choi D."/>
        </authorList>
    </citation>
    <scope>NUCLEOTIDE SEQUENCE [LARGE SCALE GENOMIC DNA]</scope>
    <source>
        <strain evidence="13">cv. CM334</strain>
    </source>
</reference>